<dbReference type="Proteomes" id="UP000807469">
    <property type="component" value="Unassembled WGS sequence"/>
</dbReference>
<dbReference type="CDD" id="cd19357">
    <property type="entry name" value="TenA_E_At3g16990-like"/>
    <property type="match status" value="1"/>
</dbReference>
<evidence type="ECO:0000313" key="2">
    <source>
        <dbReference type="EMBL" id="KAF9477958.1"/>
    </source>
</evidence>
<gene>
    <name evidence="2" type="ORF">BDN70DRAFT_880571</name>
</gene>
<dbReference type="GO" id="GO:0006772">
    <property type="term" value="P:thiamine metabolic process"/>
    <property type="evidence" value="ECO:0007669"/>
    <property type="project" value="UniProtKB-ARBA"/>
</dbReference>
<name>A0A9P5YZI8_9AGAR</name>
<dbReference type="InterPro" id="IPR053261">
    <property type="entry name" value="Polyketide-peptide_reg"/>
</dbReference>
<accession>A0A9P5YZI8</accession>
<dbReference type="OrthoDB" id="37730at2759"/>
<reference evidence="2" key="1">
    <citation type="submission" date="2020-11" db="EMBL/GenBank/DDBJ databases">
        <authorList>
            <consortium name="DOE Joint Genome Institute"/>
            <person name="Ahrendt S."/>
            <person name="Riley R."/>
            <person name="Andreopoulos W."/>
            <person name="Labutti K."/>
            <person name="Pangilinan J."/>
            <person name="Ruiz-Duenas F.J."/>
            <person name="Barrasa J.M."/>
            <person name="Sanchez-Garcia M."/>
            <person name="Camarero S."/>
            <person name="Miyauchi S."/>
            <person name="Serrano A."/>
            <person name="Linde D."/>
            <person name="Babiker R."/>
            <person name="Drula E."/>
            <person name="Ayuso-Fernandez I."/>
            <person name="Pacheco R."/>
            <person name="Padilla G."/>
            <person name="Ferreira P."/>
            <person name="Barriuso J."/>
            <person name="Kellner H."/>
            <person name="Castanera R."/>
            <person name="Alfaro M."/>
            <person name="Ramirez L."/>
            <person name="Pisabarro A.G."/>
            <person name="Kuo A."/>
            <person name="Tritt A."/>
            <person name="Lipzen A."/>
            <person name="He G."/>
            <person name="Yan M."/>
            <person name="Ng V."/>
            <person name="Cullen D."/>
            <person name="Martin F."/>
            <person name="Rosso M.-N."/>
            <person name="Henrissat B."/>
            <person name="Hibbett D."/>
            <person name="Martinez A.T."/>
            <person name="Grigoriev I.V."/>
        </authorList>
    </citation>
    <scope>NUCLEOTIDE SEQUENCE</scope>
    <source>
        <strain evidence="2">CIRM-BRFM 674</strain>
    </source>
</reference>
<dbReference type="AlphaFoldDB" id="A0A9P5YZI8"/>
<dbReference type="PANTHER" id="PTHR41813:SF2">
    <property type="entry name" value="REGULATOR PAB1642, PUTATIVE (AFU_ORTHOLOGUE AFUA_3G11955)-RELATED"/>
    <property type="match status" value="1"/>
</dbReference>
<dbReference type="InterPro" id="IPR004305">
    <property type="entry name" value="Thiaminase-2/PQQC"/>
</dbReference>
<comment type="caution">
    <text evidence="2">The sequence shown here is derived from an EMBL/GenBank/DDBJ whole genome shotgun (WGS) entry which is preliminary data.</text>
</comment>
<protein>
    <submittedName>
        <fullName evidence="2">Heme oxygenase-like protein</fullName>
    </submittedName>
</protein>
<dbReference type="SUPFAM" id="SSF48613">
    <property type="entry name" value="Heme oxygenase-like"/>
    <property type="match status" value="1"/>
</dbReference>
<dbReference type="InterPro" id="IPR016084">
    <property type="entry name" value="Haem_Oase-like_multi-hlx"/>
</dbReference>
<feature type="domain" description="Thiaminase-2/PQQC" evidence="1">
    <location>
        <begin position="19"/>
        <end position="237"/>
    </location>
</feature>
<sequence length="262" mass="29973">MGSPPLSEHLISLDTFPSYKDATRHTFLAQAGDGTLPLSRLALWLSQDRIYAAHAYPRFIGSLLSRIPFQDSDNPSGPKERQNEEILRVLVSCLDNIVREVQFFKDTTEQFGLNVEEWAQRKATRDYTAEMVRVASSGSLEDGIIFLWAMERVYLDAWRYVKSIQKQSANPTDSNASNNVAAVRSLAENWSSPEFELFVDTLQRLVDGLEIKPWSEAWFRAEDIWSRVLELEVAFWPEDGEELVKPLKKQLWSGLMTQTKPT</sequence>
<dbReference type="Pfam" id="PF03070">
    <property type="entry name" value="TENA_THI-4"/>
    <property type="match status" value="1"/>
</dbReference>
<dbReference type="Gene3D" id="1.20.910.10">
    <property type="entry name" value="Heme oxygenase-like"/>
    <property type="match status" value="1"/>
</dbReference>
<proteinExistence type="predicted"/>
<evidence type="ECO:0000313" key="3">
    <source>
        <dbReference type="Proteomes" id="UP000807469"/>
    </source>
</evidence>
<evidence type="ECO:0000259" key="1">
    <source>
        <dbReference type="Pfam" id="PF03070"/>
    </source>
</evidence>
<dbReference type="EMBL" id="MU155246">
    <property type="protein sequence ID" value="KAF9477958.1"/>
    <property type="molecule type" value="Genomic_DNA"/>
</dbReference>
<keyword evidence="3" id="KW-1185">Reference proteome</keyword>
<dbReference type="PANTHER" id="PTHR41813">
    <property type="entry name" value="REGULATOR PAB1642, PUTATIVE (AFU_ORTHOLOGUE AFUA_3G11955)-RELATED"/>
    <property type="match status" value="1"/>
</dbReference>
<organism evidence="2 3">
    <name type="scientific">Pholiota conissans</name>
    <dbReference type="NCBI Taxonomy" id="109636"/>
    <lineage>
        <taxon>Eukaryota</taxon>
        <taxon>Fungi</taxon>
        <taxon>Dikarya</taxon>
        <taxon>Basidiomycota</taxon>
        <taxon>Agaricomycotina</taxon>
        <taxon>Agaricomycetes</taxon>
        <taxon>Agaricomycetidae</taxon>
        <taxon>Agaricales</taxon>
        <taxon>Agaricineae</taxon>
        <taxon>Strophariaceae</taxon>
        <taxon>Pholiota</taxon>
    </lineage>
</organism>